<evidence type="ECO:0000313" key="2">
    <source>
        <dbReference type="EMBL" id="ETJ37552.1"/>
    </source>
</evidence>
<organism evidence="2">
    <name type="scientific">human gut metagenome</name>
    <dbReference type="NCBI Taxonomy" id="408170"/>
    <lineage>
        <taxon>unclassified sequences</taxon>
        <taxon>metagenomes</taxon>
        <taxon>organismal metagenomes</taxon>
    </lineage>
</organism>
<dbReference type="AlphaFoldDB" id="W1Y4T3"/>
<dbReference type="EMBL" id="AZMM01008228">
    <property type="protein sequence ID" value="ETJ37552.1"/>
    <property type="molecule type" value="Genomic_DNA"/>
</dbReference>
<keyword evidence="1" id="KW-0472">Membrane</keyword>
<keyword evidence="1" id="KW-0812">Transmembrane</keyword>
<reference evidence="2" key="1">
    <citation type="submission" date="2013-12" db="EMBL/GenBank/DDBJ databases">
        <title>A Varibaculum cambriense genome reconstructed from a premature infant gut community with otherwise low bacterial novelty that shifts toward anaerobic metabolism during the third week of life.</title>
        <authorList>
            <person name="Brown C.T."/>
            <person name="Sharon I."/>
            <person name="Thomas B.C."/>
            <person name="Castelle C.J."/>
            <person name="Morowitz M.J."/>
            <person name="Banfield J.F."/>
        </authorList>
    </citation>
    <scope>NUCLEOTIDE SEQUENCE</scope>
</reference>
<protein>
    <submittedName>
        <fullName evidence="2">Uncharacterized protein</fullName>
    </submittedName>
</protein>
<name>W1Y4T3_9ZZZZ</name>
<feature type="non-terminal residue" evidence="2">
    <location>
        <position position="71"/>
    </location>
</feature>
<sequence length="71" mass="7762">KMGFDNNLAALNANSFCFGISAVIILFLITNRNMPVQHHVTNIAGLAAVQFFPLLMGKSIGTYTWTATSTW</sequence>
<keyword evidence="1" id="KW-1133">Transmembrane helix</keyword>
<feature type="non-terminal residue" evidence="2">
    <location>
        <position position="1"/>
    </location>
</feature>
<proteinExistence type="predicted"/>
<feature type="transmembrane region" description="Helical" evidence="1">
    <location>
        <begin position="12"/>
        <end position="29"/>
    </location>
</feature>
<evidence type="ECO:0000256" key="1">
    <source>
        <dbReference type="SAM" id="Phobius"/>
    </source>
</evidence>
<comment type="caution">
    <text evidence="2">The sequence shown here is derived from an EMBL/GenBank/DDBJ whole genome shotgun (WGS) entry which is preliminary data.</text>
</comment>
<accession>W1Y4T3</accession>
<gene>
    <name evidence="2" type="ORF">Q604_UNBC08228G0001</name>
</gene>